<evidence type="ECO:0000259" key="5">
    <source>
        <dbReference type="PROSITE" id="PS51841"/>
    </source>
</evidence>
<keyword evidence="1" id="KW-0540">Nuclease</keyword>
<evidence type="ECO:0000313" key="6">
    <source>
        <dbReference type="EMBL" id="QCD65848.1"/>
    </source>
</evidence>
<dbReference type="KEGG" id="halz:E5139_09475"/>
<protein>
    <submittedName>
        <fullName evidence="6">Nuclease</fullName>
    </submittedName>
</protein>
<dbReference type="PANTHER" id="PTHR12302:SF3">
    <property type="entry name" value="SERINE_THREONINE-PROTEIN KINASE 31"/>
    <property type="match status" value="1"/>
</dbReference>
<dbReference type="GO" id="GO:0003676">
    <property type="term" value="F:nucleic acid binding"/>
    <property type="evidence" value="ECO:0007669"/>
    <property type="project" value="InterPro"/>
</dbReference>
<dbReference type="InterPro" id="IPR016071">
    <property type="entry name" value="Staphylococal_nuclease_OB-fold"/>
</dbReference>
<sequence length="301" mass="31393">MDRRRSLLVALVALAALAGCLSGGPQTPAAPGDAVPAGSDTVNATVTRVVDGDTVEIRYDDGTFDTVRLLGIDTPETRGGTNPAEFEGVPDTAAGRACLERAAGNATRALEALVGGEPVVVAVDPQADRRDRYDRLLAHLVVDGVDANERLVERGHARVYDSAFSRSDRFYEHERAARDAGRGVWACVDPATPTGGVGLRVVADAPGDDRENPNGEYVVVSNSGGDPLAIGNWTVTDEAGHRYTFPPGATVPANGSVRLYSGSGTDTATEFYRGNGPIWNNDGDTATLRAANGTVVAAASY</sequence>
<dbReference type="InterPro" id="IPR006311">
    <property type="entry name" value="TAT_signal"/>
</dbReference>
<evidence type="ECO:0000256" key="1">
    <source>
        <dbReference type="ARBA" id="ARBA00022722"/>
    </source>
</evidence>
<dbReference type="InterPro" id="IPR001322">
    <property type="entry name" value="Lamin_tail_dom"/>
</dbReference>
<dbReference type="AlphaFoldDB" id="A0A4D6KBG4"/>
<dbReference type="Gene3D" id="2.40.50.90">
    <property type="match status" value="1"/>
</dbReference>
<dbReference type="SUPFAM" id="SSF74853">
    <property type="entry name" value="Lamin A/C globular tail domain"/>
    <property type="match status" value="1"/>
</dbReference>
<evidence type="ECO:0000256" key="3">
    <source>
        <dbReference type="ARBA" id="ARBA00022801"/>
    </source>
</evidence>
<dbReference type="GO" id="GO:0016787">
    <property type="term" value="F:hydrolase activity"/>
    <property type="evidence" value="ECO:0007669"/>
    <property type="project" value="UniProtKB-KW"/>
</dbReference>
<dbReference type="RefSeq" id="WP_015762228.1">
    <property type="nucleotide sequence ID" value="NZ_CP039375.1"/>
</dbReference>
<feature type="domain" description="LTD" evidence="5">
    <location>
        <begin position="193"/>
        <end position="301"/>
    </location>
</feature>
<dbReference type="SMART" id="SM00318">
    <property type="entry name" value="SNc"/>
    <property type="match status" value="1"/>
</dbReference>
<feature type="domain" description="TNase-like" evidence="4">
    <location>
        <begin position="40"/>
        <end position="187"/>
    </location>
</feature>
<dbReference type="PROSITE" id="PS01123">
    <property type="entry name" value="TNASE_1"/>
    <property type="match status" value="1"/>
</dbReference>
<dbReference type="InterPro" id="IPR002071">
    <property type="entry name" value="Thermonucl_AS"/>
</dbReference>
<organism evidence="6 7">
    <name type="scientific">Halomicrobium mukohataei</name>
    <dbReference type="NCBI Taxonomy" id="57705"/>
    <lineage>
        <taxon>Archaea</taxon>
        <taxon>Methanobacteriati</taxon>
        <taxon>Methanobacteriota</taxon>
        <taxon>Stenosarchaea group</taxon>
        <taxon>Halobacteria</taxon>
        <taxon>Halobacteriales</taxon>
        <taxon>Haloarculaceae</taxon>
        <taxon>Halomicrobium</taxon>
    </lineage>
</organism>
<evidence type="ECO:0000313" key="7">
    <source>
        <dbReference type="Proteomes" id="UP000297053"/>
    </source>
</evidence>
<dbReference type="InterPro" id="IPR035437">
    <property type="entry name" value="SNase_OB-fold_sf"/>
</dbReference>
<keyword evidence="3" id="KW-0378">Hydrolase</keyword>
<dbReference type="SUPFAM" id="SSF50199">
    <property type="entry name" value="Staphylococcal nuclease"/>
    <property type="match status" value="1"/>
</dbReference>
<dbReference type="PROSITE" id="PS50830">
    <property type="entry name" value="TNASE_3"/>
    <property type="match status" value="1"/>
</dbReference>
<reference evidence="6 7" key="2">
    <citation type="submission" date="2019-04" db="EMBL/GenBank/DDBJ databases">
        <authorList>
            <person name="Yang S."/>
            <person name="Wei W."/>
        </authorList>
    </citation>
    <scope>NUCLEOTIDE SEQUENCE [LARGE SCALE GENOMIC DNA]</scope>
    <source>
        <strain evidence="7">ZP60</strain>
    </source>
</reference>
<keyword evidence="2" id="KW-0255">Endonuclease</keyword>
<dbReference type="InterPro" id="IPR036415">
    <property type="entry name" value="Lamin_tail_dom_sf"/>
</dbReference>
<dbReference type="EMBL" id="CP039375">
    <property type="protein sequence ID" value="QCD65848.1"/>
    <property type="molecule type" value="Genomic_DNA"/>
</dbReference>
<dbReference type="Pfam" id="PF00565">
    <property type="entry name" value="SNase"/>
    <property type="match status" value="1"/>
</dbReference>
<dbReference type="PROSITE" id="PS51257">
    <property type="entry name" value="PROKAR_LIPOPROTEIN"/>
    <property type="match status" value="1"/>
</dbReference>
<dbReference type="GeneID" id="42179165"/>
<dbReference type="GO" id="GO:0004519">
    <property type="term" value="F:endonuclease activity"/>
    <property type="evidence" value="ECO:0007669"/>
    <property type="project" value="UniProtKB-KW"/>
</dbReference>
<gene>
    <name evidence="6" type="ORF">E5139_09475</name>
</gene>
<dbReference type="PANTHER" id="PTHR12302">
    <property type="entry name" value="EBNA2 BINDING PROTEIN P100"/>
    <property type="match status" value="1"/>
</dbReference>
<dbReference type="OMA" id="PEVHTEN"/>
<dbReference type="Gene3D" id="2.60.40.1260">
    <property type="entry name" value="Lamin Tail domain"/>
    <property type="match status" value="1"/>
</dbReference>
<evidence type="ECO:0000256" key="2">
    <source>
        <dbReference type="ARBA" id="ARBA00022759"/>
    </source>
</evidence>
<reference evidence="6 7" key="1">
    <citation type="submission" date="2019-04" db="EMBL/GenBank/DDBJ databases">
        <title>Complete genome sequence of Arthrobacter sp. ZXY-2 associated with effective atrazine degradation and salt adaptation.</title>
        <authorList>
            <person name="Zhao X."/>
        </authorList>
    </citation>
    <scope>NUCLEOTIDE SEQUENCE [LARGE SCALE GENOMIC DNA]</scope>
    <source>
        <strain evidence="7">ZP60</strain>
    </source>
</reference>
<dbReference type="PROSITE" id="PS51318">
    <property type="entry name" value="TAT"/>
    <property type="match status" value="1"/>
</dbReference>
<dbReference type="PROSITE" id="PS51841">
    <property type="entry name" value="LTD"/>
    <property type="match status" value="1"/>
</dbReference>
<proteinExistence type="predicted"/>
<accession>A0A4D6KBG4</accession>
<name>A0A4D6KBG4_9EURY</name>
<dbReference type="Pfam" id="PF00932">
    <property type="entry name" value="LTD"/>
    <property type="match status" value="1"/>
</dbReference>
<dbReference type="Proteomes" id="UP000297053">
    <property type="component" value="Chromosome"/>
</dbReference>
<evidence type="ECO:0000259" key="4">
    <source>
        <dbReference type="PROSITE" id="PS50830"/>
    </source>
</evidence>